<dbReference type="GO" id="GO:0000160">
    <property type="term" value="P:phosphorelay signal transduction system"/>
    <property type="evidence" value="ECO:0007669"/>
    <property type="project" value="InterPro"/>
</dbReference>
<dbReference type="OrthoDB" id="1441381at2"/>
<keyword evidence="2" id="KW-1185">Reference proteome</keyword>
<dbReference type="SUPFAM" id="SSF47226">
    <property type="entry name" value="Histidine-containing phosphotransfer domain, HPT domain"/>
    <property type="match status" value="1"/>
</dbReference>
<dbReference type="AlphaFoldDB" id="A0A371JMR6"/>
<dbReference type="EMBL" id="QTJX01000004">
    <property type="protein sequence ID" value="RDY58426.1"/>
    <property type="molecule type" value="Genomic_DNA"/>
</dbReference>
<proteinExistence type="predicted"/>
<evidence type="ECO:0000313" key="2">
    <source>
        <dbReference type="Proteomes" id="UP000261828"/>
    </source>
</evidence>
<dbReference type="InterPro" id="IPR036641">
    <property type="entry name" value="HPT_dom_sf"/>
</dbReference>
<dbReference type="RefSeq" id="WP_116185415.1">
    <property type="nucleotide sequence ID" value="NZ_QTJX01000004.1"/>
</dbReference>
<comment type="caution">
    <text evidence="1">The sequence shown here is derived from an EMBL/GenBank/DDBJ whole genome shotgun (WGS) entry which is preliminary data.</text>
</comment>
<name>A0A371JMR6_9FLAO</name>
<evidence type="ECO:0000313" key="1">
    <source>
        <dbReference type="EMBL" id="RDY58426.1"/>
    </source>
</evidence>
<dbReference type="Gene3D" id="1.20.120.160">
    <property type="entry name" value="HPT domain"/>
    <property type="match status" value="1"/>
</dbReference>
<protein>
    <submittedName>
        <fullName evidence="1">Hpt domain-containing protein</fullName>
    </submittedName>
</protein>
<organism evidence="1 2">
    <name type="scientific">Flagellimonas nanhaiensis</name>
    <dbReference type="NCBI Taxonomy" id="2292706"/>
    <lineage>
        <taxon>Bacteria</taxon>
        <taxon>Pseudomonadati</taxon>
        <taxon>Bacteroidota</taxon>
        <taxon>Flavobacteriia</taxon>
        <taxon>Flavobacteriales</taxon>
        <taxon>Flavobacteriaceae</taxon>
        <taxon>Flagellimonas</taxon>
    </lineage>
</organism>
<sequence>MKESPNLKYIDQLAGGDNEFREKFIGILKEEFPLESEEYQKNMEGRLFKVASENVHKIKHKINVLGLHNTYTLAVRHENELRNGEDTLHGEFMGILQDIQSYLKTI</sequence>
<dbReference type="Proteomes" id="UP000261828">
    <property type="component" value="Unassembled WGS sequence"/>
</dbReference>
<gene>
    <name evidence="1" type="ORF">DX873_15610</name>
</gene>
<accession>A0A371JMR6</accession>
<reference evidence="1 2" key="1">
    <citation type="submission" date="2018-08" db="EMBL/GenBank/DDBJ databases">
        <title>Muricauda nanhaiensis sp. nov., isolated from seawater of the South China Sea.</title>
        <authorList>
            <person name="Dang Y."/>
        </authorList>
    </citation>
    <scope>NUCLEOTIDE SEQUENCE [LARGE SCALE GENOMIC DNA]</scope>
    <source>
        <strain evidence="1 2">SM1704</strain>
    </source>
</reference>